<name>A0A8K1CVA8_PYTOL</name>
<dbReference type="OrthoDB" id="182695at2759"/>
<protein>
    <submittedName>
        <fullName evidence="1">Uncharacterized protein</fullName>
    </submittedName>
</protein>
<keyword evidence="2" id="KW-1185">Reference proteome</keyword>
<evidence type="ECO:0000313" key="1">
    <source>
        <dbReference type="EMBL" id="TMW69281.1"/>
    </source>
</evidence>
<dbReference type="Proteomes" id="UP000794436">
    <property type="component" value="Unassembled WGS sequence"/>
</dbReference>
<evidence type="ECO:0000313" key="2">
    <source>
        <dbReference type="Proteomes" id="UP000794436"/>
    </source>
</evidence>
<proteinExistence type="predicted"/>
<dbReference type="AlphaFoldDB" id="A0A8K1CVA8"/>
<reference evidence="1" key="1">
    <citation type="submission" date="2019-03" db="EMBL/GenBank/DDBJ databases">
        <title>Long read genome sequence of the mycoparasitic Pythium oligandrum ATCC 38472 isolated from sugarbeet rhizosphere.</title>
        <authorList>
            <person name="Gaulin E."/>
        </authorList>
    </citation>
    <scope>NUCLEOTIDE SEQUENCE</scope>
    <source>
        <strain evidence="1">ATCC 38472_TT</strain>
    </source>
</reference>
<organism evidence="1 2">
    <name type="scientific">Pythium oligandrum</name>
    <name type="common">Mycoparasitic fungus</name>
    <dbReference type="NCBI Taxonomy" id="41045"/>
    <lineage>
        <taxon>Eukaryota</taxon>
        <taxon>Sar</taxon>
        <taxon>Stramenopiles</taxon>
        <taxon>Oomycota</taxon>
        <taxon>Peronosporomycetes</taxon>
        <taxon>Pythiales</taxon>
        <taxon>Pythiaceae</taxon>
        <taxon>Pythium</taxon>
    </lineage>
</organism>
<accession>A0A8K1CVA8</accession>
<sequence>MRRLKEDVAWRMALAWQTPLQERVRLVSSFTSPRLCKSYDWVALNVDKYASLEHQLDQVHTFKAACTVWFALSCCRGYSGKENPGFWKRVFGKLREPRCPSTERERPSSMFHDEYRHPVTDAMRFFDVEEGREFPRVQLFTEAFDGRLRGRESVLIHAFFHGPEFKTTVMDVVDRQLHALLELFAPYIQASRAQRIVPVSIRTSRGSLSESAMVELMPKLPTAIPTIIPPTREPVFVVRDLSYGQSYTEDEGQLETMRVLFRQYAVEISAFNWVTYASNDHLKPAPYLQLLLATDASVRARVLHWFHNLNTSSTKGLAALCSANVQGEFEQSQSAIQHTLRSLPRLDYFYFKLNRTASGKQNEPLSYTEGKMQSSVCLGLSVREISRVVLCDEYLLPFLSVCRHNLMQHSPMRQLDQDVVNLIMAFVACGPQGVCIENEGRDVVWRASNRPFMVY</sequence>
<dbReference type="EMBL" id="SPLM01000001">
    <property type="protein sequence ID" value="TMW69281.1"/>
    <property type="molecule type" value="Genomic_DNA"/>
</dbReference>
<gene>
    <name evidence="1" type="ORF">Poli38472_001437</name>
</gene>
<comment type="caution">
    <text evidence="1">The sequence shown here is derived from an EMBL/GenBank/DDBJ whole genome shotgun (WGS) entry which is preliminary data.</text>
</comment>